<dbReference type="Pfam" id="PF00440">
    <property type="entry name" value="TetR_N"/>
    <property type="match status" value="1"/>
</dbReference>
<keyword evidence="3" id="KW-0804">Transcription</keyword>
<proteinExistence type="predicted"/>
<dbReference type="Proteomes" id="UP001597368">
    <property type="component" value="Unassembled WGS sequence"/>
</dbReference>
<dbReference type="PANTHER" id="PTHR30055">
    <property type="entry name" value="HTH-TYPE TRANSCRIPTIONAL REGULATOR RUTR"/>
    <property type="match status" value="1"/>
</dbReference>
<dbReference type="SUPFAM" id="SSF48498">
    <property type="entry name" value="Tetracyclin repressor-like, C-terminal domain"/>
    <property type="match status" value="1"/>
</dbReference>
<dbReference type="InterPro" id="IPR050109">
    <property type="entry name" value="HTH-type_TetR-like_transc_reg"/>
</dbReference>
<reference evidence="8" key="1">
    <citation type="journal article" date="2019" name="Int. J. Syst. Evol. Microbiol.">
        <title>The Global Catalogue of Microorganisms (GCM) 10K type strain sequencing project: providing services to taxonomists for standard genome sequencing and annotation.</title>
        <authorList>
            <consortium name="The Broad Institute Genomics Platform"/>
            <consortium name="The Broad Institute Genome Sequencing Center for Infectious Disease"/>
            <person name="Wu L."/>
            <person name="Ma J."/>
        </authorList>
    </citation>
    <scope>NUCLEOTIDE SEQUENCE [LARGE SCALE GENOMIC DNA]</scope>
    <source>
        <strain evidence="8">ICMP 6774ER</strain>
    </source>
</reference>
<keyword evidence="8" id="KW-1185">Reference proteome</keyword>
<dbReference type="Gene3D" id="1.10.357.10">
    <property type="entry name" value="Tetracycline Repressor, domain 2"/>
    <property type="match status" value="1"/>
</dbReference>
<name>A0ABW4T8J0_9ACTN</name>
<dbReference type="SUPFAM" id="SSF46689">
    <property type="entry name" value="Homeodomain-like"/>
    <property type="match status" value="1"/>
</dbReference>
<evidence type="ECO:0000256" key="1">
    <source>
        <dbReference type="ARBA" id="ARBA00023015"/>
    </source>
</evidence>
<dbReference type="RefSeq" id="WP_379580300.1">
    <property type="nucleotide sequence ID" value="NZ_JBHUFV010000062.1"/>
</dbReference>
<sequence>MQTRSIRADARRNRDLLLAAAMDVIAEEGPNASLNEIARRAGVGPGTLYRHFPARDALLAAVFEGRLARLCTRAEEMAEALPPGEALIAWLRLLIAHAMTDHGLGARMMLTTSSAEADCSATLRDVADRLLGPAQREGSVRADLDFADLVELTAGIAQAAADPVRAERLLMLTLDGLRTAAEPTAGALGAVETGTTGRVATPRQERE</sequence>
<keyword evidence="2 4" id="KW-0238">DNA-binding</keyword>
<dbReference type="InterPro" id="IPR001647">
    <property type="entry name" value="HTH_TetR"/>
</dbReference>
<keyword evidence="1" id="KW-0805">Transcription regulation</keyword>
<dbReference type="EMBL" id="JBHUFV010000062">
    <property type="protein sequence ID" value="MFD1938318.1"/>
    <property type="molecule type" value="Genomic_DNA"/>
</dbReference>
<organism evidence="7 8">
    <name type="scientific">Nonomuraea mangrovi</name>
    <dbReference type="NCBI Taxonomy" id="2316207"/>
    <lineage>
        <taxon>Bacteria</taxon>
        <taxon>Bacillati</taxon>
        <taxon>Actinomycetota</taxon>
        <taxon>Actinomycetes</taxon>
        <taxon>Streptosporangiales</taxon>
        <taxon>Streptosporangiaceae</taxon>
        <taxon>Nonomuraea</taxon>
    </lineage>
</organism>
<evidence type="ECO:0000313" key="7">
    <source>
        <dbReference type="EMBL" id="MFD1938318.1"/>
    </source>
</evidence>
<accession>A0ABW4T8J0</accession>
<comment type="caution">
    <text evidence="7">The sequence shown here is derived from an EMBL/GenBank/DDBJ whole genome shotgun (WGS) entry which is preliminary data.</text>
</comment>
<evidence type="ECO:0000256" key="5">
    <source>
        <dbReference type="SAM" id="MobiDB-lite"/>
    </source>
</evidence>
<dbReference type="InterPro" id="IPR036271">
    <property type="entry name" value="Tet_transcr_reg_TetR-rel_C_sf"/>
</dbReference>
<dbReference type="PRINTS" id="PR00455">
    <property type="entry name" value="HTHTETR"/>
</dbReference>
<dbReference type="InterPro" id="IPR009057">
    <property type="entry name" value="Homeodomain-like_sf"/>
</dbReference>
<feature type="region of interest" description="Disordered" evidence="5">
    <location>
        <begin position="186"/>
        <end position="207"/>
    </location>
</feature>
<protein>
    <submittedName>
        <fullName evidence="7">TetR/AcrR family transcriptional regulator</fullName>
    </submittedName>
</protein>
<feature type="DNA-binding region" description="H-T-H motif" evidence="4">
    <location>
        <begin position="33"/>
        <end position="52"/>
    </location>
</feature>
<evidence type="ECO:0000256" key="3">
    <source>
        <dbReference type="ARBA" id="ARBA00023163"/>
    </source>
</evidence>
<gene>
    <name evidence="7" type="ORF">ACFSKW_43275</name>
</gene>
<dbReference type="Pfam" id="PF21597">
    <property type="entry name" value="TetR_C_43"/>
    <property type="match status" value="1"/>
</dbReference>
<dbReference type="InterPro" id="IPR049445">
    <property type="entry name" value="TetR_SbtR-like_C"/>
</dbReference>
<evidence type="ECO:0000313" key="8">
    <source>
        <dbReference type="Proteomes" id="UP001597368"/>
    </source>
</evidence>
<evidence type="ECO:0000256" key="2">
    <source>
        <dbReference type="ARBA" id="ARBA00023125"/>
    </source>
</evidence>
<dbReference type="PANTHER" id="PTHR30055:SF234">
    <property type="entry name" value="HTH-TYPE TRANSCRIPTIONAL REGULATOR BETI"/>
    <property type="match status" value="1"/>
</dbReference>
<feature type="domain" description="HTH tetR-type" evidence="6">
    <location>
        <begin position="11"/>
        <end position="70"/>
    </location>
</feature>
<evidence type="ECO:0000259" key="6">
    <source>
        <dbReference type="PROSITE" id="PS50977"/>
    </source>
</evidence>
<evidence type="ECO:0000256" key="4">
    <source>
        <dbReference type="PROSITE-ProRule" id="PRU00335"/>
    </source>
</evidence>
<dbReference type="PROSITE" id="PS50977">
    <property type="entry name" value="HTH_TETR_2"/>
    <property type="match status" value="1"/>
</dbReference>